<dbReference type="EMBL" id="JARAKH010000047">
    <property type="protein sequence ID" value="KAK8377166.1"/>
    <property type="molecule type" value="Genomic_DNA"/>
</dbReference>
<name>A0AAW0SQW9_SCYPA</name>
<feature type="region of interest" description="Disordered" evidence="1">
    <location>
        <begin position="41"/>
        <end position="63"/>
    </location>
</feature>
<dbReference type="Proteomes" id="UP001487740">
    <property type="component" value="Unassembled WGS sequence"/>
</dbReference>
<protein>
    <submittedName>
        <fullName evidence="2">Uncharacterized protein</fullName>
    </submittedName>
</protein>
<reference evidence="2 3" key="1">
    <citation type="submission" date="2023-03" db="EMBL/GenBank/DDBJ databases">
        <title>High-quality genome of Scylla paramamosain provides insights in environmental adaptation.</title>
        <authorList>
            <person name="Zhang L."/>
        </authorList>
    </citation>
    <scope>NUCLEOTIDE SEQUENCE [LARGE SCALE GENOMIC DNA]</scope>
    <source>
        <strain evidence="2">LZ_2023a</strain>
        <tissue evidence="2">Muscle</tissue>
    </source>
</reference>
<evidence type="ECO:0000313" key="3">
    <source>
        <dbReference type="Proteomes" id="UP001487740"/>
    </source>
</evidence>
<comment type="caution">
    <text evidence="2">The sequence shown here is derived from an EMBL/GenBank/DDBJ whole genome shotgun (WGS) entry which is preliminary data.</text>
</comment>
<organism evidence="2 3">
    <name type="scientific">Scylla paramamosain</name>
    <name type="common">Mud crab</name>
    <dbReference type="NCBI Taxonomy" id="85552"/>
    <lineage>
        <taxon>Eukaryota</taxon>
        <taxon>Metazoa</taxon>
        <taxon>Ecdysozoa</taxon>
        <taxon>Arthropoda</taxon>
        <taxon>Crustacea</taxon>
        <taxon>Multicrustacea</taxon>
        <taxon>Malacostraca</taxon>
        <taxon>Eumalacostraca</taxon>
        <taxon>Eucarida</taxon>
        <taxon>Decapoda</taxon>
        <taxon>Pleocyemata</taxon>
        <taxon>Brachyura</taxon>
        <taxon>Eubrachyura</taxon>
        <taxon>Portunoidea</taxon>
        <taxon>Portunidae</taxon>
        <taxon>Portuninae</taxon>
        <taxon>Scylla</taxon>
    </lineage>
</organism>
<sequence>MDWESRQTIRSRCVRRELHVTEGIPHHQHLSVWKRDLPSPALMDDRRGGHTKVPDGSGGGGVVEQCQKFEAQGSTLAAANRELQYPNRIENSDWLLVKLTQVQYSDHIP</sequence>
<proteinExistence type="predicted"/>
<dbReference type="AlphaFoldDB" id="A0AAW0SQW9"/>
<evidence type="ECO:0000313" key="2">
    <source>
        <dbReference type="EMBL" id="KAK8377166.1"/>
    </source>
</evidence>
<accession>A0AAW0SQW9</accession>
<gene>
    <name evidence="2" type="ORF">O3P69_013660</name>
</gene>
<keyword evidence="3" id="KW-1185">Reference proteome</keyword>
<evidence type="ECO:0000256" key="1">
    <source>
        <dbReference type="SAM" id="MobiDB-lite"/>
    </source>
</evidence>